<evidence type="ECO:0000313" key="2">
    <source>
        <dbReference type="EMBL" id="MDN5211436.1"/>
    </source>
</evidence>
<feature type="signal peptide" evidence="1">
    <location>
        <begin position="1"/>
        <end position="22"/>
    </location>
</feature>
<name>A0ABT8L355_9BACT</name>
<keyword evidence="1" id="KW-0732">Signal</keyword>
<dbReference type="EMBL" id="JAUJEB010000001">
    <property type="protein sequence ID" value="MDN5211436.1"/>
    <property type="molecule type" value="Genomic_DNA"/>
</dbReference>
<gene>
    <name evidence="2" type="ORF">QQ020_05220</name>
</gene>
<proteinExistence type="predicted"/>
<dbReference type="PROSITE" id="PS51257">
    <property type="entry name" value="PROKAR_LIPOPROTEIN"/>
    <property type="match status" value="1"/>
</dbReference>
<organism evidence="2 3">
    <name type="scientific">Agaribacillus aureus</name>
    <dbReference type="NCBI Taxonomy" id="3051825"/>
    <lineage>
        <taxon>Bacteria</taxon>
        <taxon>Pseudomonadati</taxon>
        <taxon>Bacteroidota</taxon>
        <taxon>Cytophagia</taxon>
        <taxon>Cytophagales</taxon>
        <taxon>Splendidivirgaceae</taxon>
        <taxon>Agaribacillus</taxon>
    </lineage>
</organism>
<comment type="caution">
    <text evidence="2">The sequence shown here is derived from an EMBL/GenBank/DDBJ whole genome shotgun (WGS) entry which is preliminary data.</text>
</comment>
<feature type="chain" id="PRO_5047256894" description="Lipoprotein" evidence="1">
    <location>
        <begin position="23"/>
        <end position="283"/>
    </location>
</feature>
<evidence type="ECO:0008006" key="4">
    <source>
        <dbReference type="Google" id="ProtNLM"/>
    </source>
</evidence>
<evidence type="ECO:0000313" key="3">
    <source>
        <dbReference type="Proteomes" id="UP001172083"/>
    </source>
</evidence>
<reference evidence="2" key="1">
    <citation type="submission" date="2023-06" db="EMBL/GenBank/DDBJ databases">
        <title>Genomic of Agaribacillus aureum.</title>
        <authorList>
            <person name="Wang G."/>
        </authorList>
    </citation>
    <scope>NUCLEOTIDE SEQUENCE</scope>
    <source>
        <strain evidence="2">BMA12</strain>
    </source>
</reference>
<sequence>MKSRFLFLTIIGISFLMLSACGDDDGSDLDPNITTGDTEAIADEEEVQGIFEDMEELANNAITDALNPSGGRLSKNFTECVNISLDLPNNSVTLDFGDGCEGLRGRVRKGKIIITFSGSHFESGSVITTTFENFEIDGLKIEGTRTVINVSDANDNVPRFNVKIVGGKVTWPDGTFATREVNRTKSWIRATTPLNDEFQIEGTASGVTRTGKTYQATIVQKVIFKIACANDRIFIPVQGVKDIEVNGSLKISVDYGDGTCDNIVTITKGENSREINVTDVRQG</sequence>
<dbReference type="RefSeq" id="WP_346756769.1">
    <property type="nucleotide sequence ID" value="NZ_JAUJEB010000001.1"/>
</dbReference>
<keyword evidence="3" id="KW-1185">Reference proteome</keyword>
<accession>A0ABT8L355</accession>
<dbReference type="Proteomes" id="UP001172083">
    <property type="component" value="Unassembled WGS sequence"/>
</dbReference>
<evidence type="ECO:0000256" key="1">
    <source>
        <dbReference type="SAM" id="SignalP"/>
    </source>
</evidence>
<protein>
    <recommendedName>
        <fullName evidence="4">Lipoprotein</fullName>
    </recommendedName>
</protein>